<dbReference type="AlphaFoldDB" id="A0A7K3UKD6"/>
<dbReference type="InterPro" id="IPR011990">
    <property type="entry name" value="TPR-like_helical_dom_sf"/>
</dbReference>
<dbReference type="PROSITE" id="PS50125">
    <property type="entry name" value="GUANYLATE_CYCLASE_2"/>
    <property type="match status" value="1"/>
</dbReference>
<dbReference type="PANTHER" id="PTHR43081:SF19">
    <property type="entry name" value="PH-SENSITIVE ADENYLATE CYCLASE RV1264"/>
    <property type="match status" value="1"/>
</dbReference>
<keyword evidence="1" id="KW-1133">Transmembrane helix</keyword>
<dbReference type="EMBL" id="WUFT01000023">
    <property type="protein sequence ID" value="NEJ74153.1"/>
    <property type="molecule type" value="Genomic_DNA"/>
</dbReference>
<dbReference type="GO" id="GO:0004016">
    <property type="term" value="F:adenylate cyclase activity"/>
    <property type="evidence" value="ECO:0007669"/>
    <property type="project" value="UniProtKB-ARBA"/>
</dbReference>
<comment type="caution">
    <text evidence="3">The sequence shown here is derived from an EMBL/GenBank/DDBJ whole genome shotgun (WGS) entry which is preliminary data.</text>
</comment>
<dbReference type="Proteomes" id="UP000471753">
    <property type="component" value="Unassembled WGS sequence"/>
</dbReference>
<protein>
    <submittedName>
        <fullName evidence="3">Adenylate/guanylate cyclase domain-containing protein</fullName>
    </submittedName>
</protein>
<proteinExistence type="predicted"/>
<sequence length="621" mass="67585">MERKLSAILAADVVGYSTLMEKDEAGTFDRLQARRTELFEPEIAGHHGRIFKLMGDGLLAEFGSVVDAVECAVSLQRGMADRNASVSEQERLNVRIGINLGEVIIDGDDRYGEGVNVAARLEQLAPEGGICVSGKVAREVGKKLAFGFEPGGLRKVKNIEEPVDVYYISIDGSPLPRYSRRRGIARHWWAVALSAGLVTAVTAAAVTQYYPLTATSPATSGAMPAVAVLPFKDLSAERNLGYLGEGIANDVIAILSRFSDIAVVSRTSSFAYEDKEGDVRQIGKELSVGYVVEGSVRKEGERVRIVAELIDAGTGEHVWADRFDKSGTDPWALQDELTGKIVGAMTGEWGAIRRADYSHAWGKDSTNLAEYDYYLRAESQLNLFTKEGVEQSGEIAQQGLQVFPGSPLLTVELGWSHWLKVGLLYSSDPQADLQEAGRLADEVLSNKNLSPQVGRLAHWLRAWLLTLKPDHDAAVAEMNKAIAAAPYNAFTLTDAGSIFLQAGEPEKALELTDTAAARDPGLAWFFNYVRGFIFIVMGRNEDAVEVLKTTEFADAPLQLAIAYERLGRQTEAQAAVERMLKSAPDATIGSWLQAWHFRDPSVLSQAAVDLKRAGLPDGRTP</sequence>
<evidence type="ECO:0000259" key="2">
    <source>
        <dbReference type="PROSITE" id="PS50125"/>
    </source>
</evidence>
<dbReference type="PANTHER" id="PTHR43081">
    <property type="entry name" value="ADENYLATE CYCLASE, TERMINAL-DIFFERENTIATION SPECIFIC-RELATED"/>
    <property type="match status" value="1"/>
</dbReference>
<evidence type="ECO:0000313" key="4">
    <source>
        <dbReference type="Proteomes" id="UP000471753"/>
    </source>
</evidence>
<dbReference type="InterPro" id="IPR001054">
    <property type="entry name" value="A/G_cyclase"/>
</dbReference>
<name>A0A7K3UKD6_9HYPH</name>
<dbReference type="SUPFAM" id="SSF48452">
    <property type="entry name" value="TPR-like"/>
    <property type="match status" value="1"/>
</dbReference>
<dbReference type="Gene3D" id="3.30.70.1230">
    <property type="entry name" value="Nucleotide cyclase"/>
    <property type="match status" value="1"/>
</dbReference>
<accession>A0A7K3UKD6</accession>
<dbReference type="InterPro" id="IPR029787">
    <property type="entry name" value="Nucleotide_cyclase"/>
</dbReference>
<reference evidence="3 4" key="1">
    <citation type="submission" date="2019-12" db="EMBL/GenBank/DDBJ databases">
        <title>Rhizobium genotypes associated with high levels of biological nitrogen fixation by grain legumes in a temperate-maritime cropping system.</title>
        <authorList>
            <person name="Maluk M."/>
            <person name="Francesc Ferrando Molina F."/>
            <person name="Lopez Del Egido L."/>
            <person name="Lafos M."/>
            <person name="Langarica-Fuentes A."/>
            <person name="Gebre Yohannes G."/>
            <person name="Young M.W."/>
            <person name="Martin P."/>
            <person name="Gantlett R."/>
            <person name="Kenicer G."/>
            <person name="Hawes C."/>
            <person name="Begg G.S."/>
            <person name="Quilliam R.S."/>
            <person name="Squire G.R."/>
            <person name="Poole P.S."/>
            <person name="Young P.W."/>
            <person name="Iannetta P.M."/>
            <person name="James E.K."/>
        </authorList>
    </citation>
    <scope>NUCLEOTIDE SEQUENCE [LARGE SCALE GENOMIC DNA]</scope>
    <source>
        <strain evidence="3 4">JHI366</strain>
    </source>
</reference>
<dbReference type="GO" id="GO:0035556">
    <property type="term" value="P:intracellular signal transduction"/>
    <property type="evidence" value="ECO:0007669"/>
    <property type="project" value="InterPro"/>
</dbReference>
<keyword evidence="1" id="KW-0472">Membrane</keyword>
<dbReference type="Pfam" id="PF00211">
    <property type="entry name" value="Guanylate_cyc"/>
    <property type="match status" value="1"/>
</dbReference>
<keyword evidence="1" id="KW-0812">Transmembrane</keyword>
<feature type="transmembrane region" description="Helical" evidence="1">
    <location>
        <begin position="187"/>
        <end position="210"/>
    </location>
</feature>
<dbReference type="SUPFAM" id="SSF55073">
    <property type="entry name" value="Nucleotide cyclase"/>
    <property type="match status" value="1"/>
</dbReference>
<dbReference type="InterPro" id="IPR050697">
    <property type="entry name" value="Adenylyl/Guanylyl_Cyclase_3/4"/>
</dbReference>
<dbReference type="GO" id="GO:0006171">
    <property type="term" value="P:cAMP biosynthetic process"/>
    <property type="evidence" value="ECO:0007669"/>
    <property type="project" value="TreeGrafter"/>
</dbReference>
<dbReference type="Gene3D" id="3.40.50.10070">
    <property type="entry name" value="TolB, N-terminal domain"/>
    <property type="match status" value="1"/>
</dbReference>
<dbReference type="CDD" id="cd07302">
    <property type="entry name" value="CHD"/>
    <property type="match status" value="1"/>
</dbReference>
<feature type="domain" description="Guanylate cyclase" evidence="2">
    <location>
        <begin position="7"/>
        <end position="122"/>
    </location>
</feature>
<gene>
    <name evidence="3" type="ORF">GR197_27040</name>
</gene>
<dbReference type="Gene3D" id="1.25.40.10">
    <property type="entry name" value="Tetratricopeptide repeat domain"/>
    <property type="match status" value="1"/>
</dbReference>
<evidence type="ECO:0000313" key="3">
    <source>
        <dbReference type="EMBL" id="NEJ74153.1"/>
    </source>
</evidence>
<dbReference type="RefSeq" id="WP_164015317.1">
    <property type="nucleotide sequence ID" value="NZ_WUFT01000023.1"/>
</dbReference>
<evidence type="ECO:0000256" key="1">
    <source>
        <dbReference type="SAM" id="Phobius"/>
    </source>
</evidence>
<organism evidence="3 4">
    <name type="scientific">Rhizobium phaseoli</name>
    <dbReference type="NCBI Taxonomy" id="396"/>
    <lineage>
        <taxon>Bacteria</taxon>
        <taxon>Pseudomonadati</taxon>
        <taxon>Pseudomonadota</taxon>
        <taxon>Alphaproteobacteria</taxon>
        <taxon>Hyphomicrobiales</taxon>
        <taxon>Rhizobiaceae</taxon>
        <taxon>Rhizobium/Agrobacterium group</taxon>
        <taxon>Rhizobium</taxon>
    </lineage>
</organism>